<dbReference type="EMBL" id="CP141769">
    <property type="protein sequence ID" value="WRS38029.1"/>
    <property type="molecule type" value="Genomic_DNA"/>
</dbReference>
<organism evidence="4 5">
    <name type="scientific">Thiobacillus sedimenti</name>
    <dbReference type="NCBI Taxonomy" id="3110231"/>
    <lineage>
        <taxon>Bacteria</taxon>
        <taxon>Pseudomonadati</taxon>
        <taxon>Pseudomonadota</taxon>
        <taxon>Betaproteobacteria</taxon>
        <taxon>Nitrosomonadales</taxon>
        <taxon>Thiobacillaceae</taxon>
        <taxon>Thiobacillus</taxon>
    </lineage>
</organism>
<dbReference type="Proteomes" id="UP001334732">
    <property type="component" value="Chromosome"/>
</dbReference>
<evidence type="ECO:0000256" key="1">
    <source>
        <dbReference type="SAM" id="MobiDB-lite"/>
    </source>
</evidence>
<evidence type="ECO:0000313" key="4">
    <source>
        <dbReference type="EMBL" id="WRS38029.1"/>
    </source>
</evidence>
<feature type="chain" id="PRO_5045938218" evidence="2">
    <location>
        <begin position="22"/>
        <end position="176"/>
    </location>
</feature>
<gene>
    <name evidence="4" type="ORF">VA613_08350</name>
</gene>
<keyword evidence="2" id="KW-0732">Signal</keyword>
<sequence length="176" mass="17753">MKRFKTLVAVLALGAAASALAAPGTVLRNDKLYSQPNAASPLAGSVAKGTSVNILAKQGGWLRVSAGRSTGWIRLLSVRAGAGGLGGAGLGDVVGAATRKSDPSRVVAVAGLRGLDDEDLKQAKFNAEELARLAAWQETPAAARSFAAQAGLKTAKVGELPAPQPAQSSSPWGGNE</sequence>
<dbReference type="Pfam" id="PF08239">
    <property type="entry name" value="SH3_3"/>
    <property type="match status" value="1"/>
</dbReference>
<reference evidence="4 5" key="1">
    <citation type="submission" date="2023-12" db="EMBL/GenBank/DDBJ databases">
        <title>Thiobacillus sedimentum sp. nov., a chemolithoautotrophic sulfur-oxidizing bacterium isolated from freshwater sediment.</title>
        <authorList>
            <person name="Luo J."/>
            <person name="Dai C."/>
        </authorList>
    </citation>
    <scope>NUCLEOTIDE SEQUENCE [LARGE SCALE GENOMIC DNA]</scope>
    <source>
        <strain evidence="4 5">SCUT-2</strain>
    </source>
</reference>
<dbReference type="RefSeq" id="WP_324778642.1">
    <property type="nucleotide sequence ID" value="NZ_CP141769.1"/>
</dbReference>
<evidence type="ECO:0000259" key="3">
    <source>
        <dbReference type="Pfam" id="PF08239"/>
    </source>
</evidence>
<evidence type="ECO:0000313" key="5">
    <source>
        <dbReference type="Proteomes" id="UP001334732"/>
    </source>
</evidence>
<feature type="domain" description="SH3b" evidence="3">
    <location>
        <begin position="31"/>
        <end position="73"/>
    </location>
</feature>
<accession>A0ABZ1CFS6</accession>
<keyword evidence="5" id="KW-1185">Reference proteome</keyword>
<protein>
    <submittedName>
        <fullName evidence="4">SH3 domain-containing protein</fullName>
    </submittedName>
</protein>
<feature type="compositionally biased region" description="Low complexity" evidence="1">
    <location>
        <begin position="165"/>
        <end position="176"/>
    </location>
</feature>
<evidence type="ECO:0000256" key="2">
    <source>
        <dbReference type="SAM" id="SignalP"/>
    </source>
</evidence>
<name>A0ABZ1CFS6_9PROT</name>
<proteinExistence type="predicted"/>
<feature type="region of interest" description="Disordered" evidence="1">
    <location>
        <begin position="157"/>
        <end position="176"/>
    </location>
</feature>
<feature type="signal peptide" evidence="2">
    <location>
        <begin position="1"/>
        <end position="21"/>
    </location>
</feature>
<dbReference type="InterPro" id="IPR003646">
    <property type="entry name" value="SH3-like_bac-type"/>
</dbReference>
<dbReference type="Gene3D" id="2.30.30.40">
    <property type="entry name" value="SH3 Domains"/>
    <property type="match status" value="1"/>
</dbReference>